<dbReference type="Pfam" id="PF01345">
    <property type="entry name" value="DUF11"/>
    <property type="match status" value="1"/>
</dbReference>
<proteinExistence type="predicted"/>
<evidence type="ECO:0000259" key="1">
    <source>
        <dbReference type="Pfam" id="PF01345"/>
    </source>
</evidence>
<comment type="caution">
    <text evidence="3">The sequence shown here is derived from an EMBL/GenBank/DDBJ whole genome shotgun (WGS) entry which is preliminary data.</text>
</comment>
<evidence type="ECO:0000259" key="2">
    <source>
        <dbReference type="Pfam" id="PF13860"/>
    </source>
</evidence>
<dbReference type="NCBIfam" id="TIGR01451">
    <property type="entry name" value="B_ant_repeat"/>
    <property type="match status" value="1"/>
</dbReference>
<dbReference type="InterPro" id="IPR047589">
    <property type="entry name" value="DUF11_rpt"/>
</dbReference>
<dbReference type="InterPro" id="IPR026444">
    <property type="entry name" value="Secre_tail"/>
</dbReference>
<dbReference type="PANTHER" id="PTHR34819">
    <property type="entry name" value="LARGE CYSTEINE-RICH PERIPLASMIC PROTEIN OMCB"/>
    <property type="match status" value="1"/>
</dbReference>
<dbReference type="InterPro" id="IPR051172">
    <property type="entry name" value="Chlamydia_OmcB"/>
</dbReference>
<feature type="domain" description="DUF11" evidence="1">
    <location>
        <begin position="331"/>
        <end position="421"/>
    </location>
</feature>
<dbReference type="Gene3D" id="2.60.40.4070">
    <property type="match status" value="1"/>
</dbReference>
<dbReference type="Pfam" id="PF13860">
    <property type="entry name" value="FlgD_ig"/>
    <property type="match status" value="1"/>
</dbReference>
<dbReference type="PANTHER" id="PTHR34819:SF5">
    <property type="entry name" value="CONSERVED REPEAT DOMAIN PROTEIN"/>
    <property type="match status" value="1"/>
</dbReference>
<dbReference type="NCBIfam" id="TIGR04183">
    <property type="entry name" value="Por_Secre_tail"/>
    <property type="match status" value="1"/>
</dbReference>
<evidence type="ECO:0000313" key="4">
    <source>
        <dbReference type="Proteomes" id="UP000580839"/>
    </source>
</evidence>
<feature type="domain" description="FlgD/Vpr Ig-like" evidence="2">
    <location>
        <begin position="1017"/>
        <end position="1079"/>
    </location>
</feature>
<dbReference type="InterPro" id="IPR025965">
    <property type="entry name" value="FlgD/Vpr_Ig-like"/>
</dbReference>
<dbReference type="Proteomes" id="UP000580839">
    <property type="component" value="Unassembled WGS sequence"/>
</dbReference>
<name>A0A849SM30_UNCEI</name>
<reference evidence="3 4" key="1">
    <citation type="submission" date="2020-04" db="EMBL/GenBank/DDBJ databases">
        <title>Metagenomic profiling of ammonia- and methane-oxidizing microorganisms in a Dutch drinking water treatment plant.</title>
        <authorList>
            <person name="Poghosyan L."/>
            <person name="Leucker S."/>
        </authorList>
    </citation>
    <scope>NUCLEOTIDE SEQUENCE [LARGE SCALE GENOMIC DNA]</scope>
    <source>
        <strain evidence="3">S-RSF-IL-03</strain>
    </source>
</reference>
<dbReference type="AlphaFoldDB" id="A0A849SM30"/>
<dbReference type="InterPro" id="IPR001434">
    <property type="entry name" value="OmcB-like_DUF11"/>
</dbReference>
<organism evidence="3 4">
    <name type="scientific">Eiseniibacteriota bacterium</name>
    <dbReference type="NCBI Taxonomy" id="2212470"/>
    <lineage>
        <taxon>Bacteria</taxon>
        <taxon>Candidatus Eiseniibacteriota</taxon>
    </lineage>
</organism>
<accession>A0A849SM30</accession>
<dbReference type="EMBL" id="JABFRW010000209">
    <property type="protein sequence ID" value="NOT35656.1"/>
    <property type="molecule type" value="Genomic_DNA"/>
</dbReference>
<gene>
    <name evidence="3" type="ORF">HOP12_16065</name>
</gene>
<protein>
    <submittedName>
        <fullName evidence="3">DUF11 domain-containing protein</fullName>
    </submittedName>
</protein>
<dbReference type="SUPFAM" id="SSF63829">
    <property type="entry name" value="Calcium-dependent phosphotriesterase"/>
    <property type="match status" value="1"/>
</dbReference>
<dbReference type="Gene3D" id="2.60.40.1170">
    <property type="entry name" value="Mu homology domain, subdomain B"/>
    <property type="match status" value="1"/>
</dbReference>
<sequence>MRWSGGFGLIRSCATRAMLVAGFICVSFTAVWAQGLGPFVNEQLPPAGGVVIQSSPANPLKPLWIDVDGSSLDDNGDTHHAVPNGIDETWRLFLSPSRTAMVAVHGSETNCDDAVPIEIRVYRIPADDSDLISLGSNNQLRCLLYTAFDDRAANPVYRTAVFYEGKTSTGSSGHLLWWNLVTGEHGRSAGEYTYPINPSSFSQSGTMASVPNDVSGINGAHYSPVELCPAWIGQASIPGPARANSPAAYVENGTPNRVVVYRTGSPFGPIVGAPVLYVDCSVPSEPYGACCSSEGCQQTHQGDCTGTWQQGVTCQDAACPIAVLEVSLAGPATAVPGTFYDYTLTARNTGALASSSVTMIDRVPSGVTFVSASGGGTYSASTQTVTWTLGTLGAGAQTTRTLRVQVGCFGSSFSNNTYSITGLPGGTVIGAPPITTTLVLPNTAGLSLTLISSALAPTPLQTGDRVRHTVRIGNSSATNFDSLSFTLQAGTSSEIAQIVNQGGGYVLSTPTSLSWKGNVPSGSTLDVIYETAIKQCRSTQATTEAMNRGIGVIMRNPCSSIMASASVTQSFAVAPSPFRISLESSTHGPVQWWGAPDVNRMIACRPGATVDLEVRFYNNSSSVGPASSITIDLPPELPAISTPPFLGSVPAGTVWNSTTRTISWSGQPAANDSVVIRFRTRMSASACKASLEALASYGACTNALLTELAVLAVPVPPANHLLTLHNSSGLRFRDTTATAVWQSLLCGVFENSRGMGRTADGTIWVAGQPCFRLNPYQLSFAILPPSFATTLGMDTPFDVAEDPRDHTLVFAGYQSGLGLRMRRYDPATGTVSFILNDTSPQTLGIPSRVVVSPDGIIGANTSSSLMRINPANPAAYQRYLPPGGGSLNGLTFDLDGSWLTTSTPSSAVAPRNLMKVVRDTGVFSTLINLQPYFNWQYGMPGLAVAPNQDVYLGTYADQFGALRRSSGSTVELIPDDLSNIDLNWVGHTTTGIGGTTASVARHELALAGAIPNPARDATSLQFTLPRATRATLELFDSQGRRIRTLANGEYPAGNHTVSWNGLDEGGRSVRAGVYFARLSSDGATRRVQVVLTR</sequence>
<evidence type="ECO:0000313" key="3">
    <source>
        <dbReference type="EMBL" id="NOT35656.1"/>
    </source>
</evidence>